<keyword evidence="2" id="KW-1185">Reference proteome</keyword>
<evidence type="ECO:0000313" key="1">
    <source>
        <dbReference type="EMBL" id="MFI9103450.1"/>
    </source>
</evidence>
<dbReference type="Proteomes" id="UP001614394">
    <property type="component" value="Unassembled WGS sequence"/>
</dbReference>
<comment type="caution">
    <text evidence="1">The sequence shown here is derived from an EMBL/GenBank/DDBJ whole genome shotgun (WGS) entry which is preliminary data.</text>
</comment>
<accession>A0ABW8CAK0</accession>
<dbReference type="RefSeq" id="WP_399652528.1">
    <property type="nucleotide sequence ID" value="NZ_JBITYG010000007.1"/>
</dbReference>
<name>A0ABW8CAK0_9ACTN</name>
<sequence length="303" mass="33827">MPTVISFDSTGRLALHYDAELPAGVREGTAVIVVTPPAEFFATPAPAYILQVRRYACPLTSMRLRTSSAEHPLEDVQAVVLPDEPREHRYLLPPWPTAGALEYHLTWAQDPEGPAVGAALEERVLFLVRLLAEDRDGDTQVLEHGRIAVTWTDPVSSRARPLAGPDDGRTLPAPLREAVDALVRADAEPVPGCPHCAMLWELRLLEQAERVRELAKEHNDFAVGDWVARWLPDPQDAFREFINPCPCVRVRLGARPDPADLWWSADPAARQRLDDELREHLVSARRHHVIHYLRAINAAPTTP</sequence>
<evidence type="ECO:0000313" key="2">
    <source>
        <dbReference type="Proteomes" id="UP001614394"/>
    </source>
</evidence>
<reference evidence="1 2" key="1">
    <citation type="submission" date="2024-10" db="EMBL/GenBank/DDBJ databases">
        <title>The Natural Products Discovery Center: Release of the First 8490 Sequenced Strains for Exploring Actinobacteria Biosynthetic Diversity.</title>
        <authorList>
            <person name="Kalkreuter E."/>
            <person name="Kautsar S.A."/>
            <person name="Yang D."/>
            <person name="Bader C.D."/>
            <person name="Teijaro C.N."/>
            <person name="Fluegel L."/>
            <person name="Davis C.M."/>
            <person name="Simpson J.R."/>
            <person name="Lauterbach L."/>
            <person name="Steele A.D."/>
            <person name="Gui C."/>
            <person name="Meng S."/>
            <person name="Li G."/>
            <person name="Viehrig K."/>
            <person name="Ye F."/>
            <person name="Su P."/>
            <person name="Kiefer A.F."/>
            <person name="Nichols A."/>
            <person name="Cepeda A.J."/>
            <person name="Yan W."/>
            <person name="Fan B."/>
            <person name="Jiang Y."/>
            <person name="Adhikari A."/>
            <person name="Zheng C.-J."/>
            <person name="Schuster L."/>
            <person name="Cowan T.M."/>
            <person name="Smanski M.J."/>
            <person name="Chevrette M.G."/>
            <person name="De Carvalho L.P.S."/>
            <person name="Shen B."/>
        </authorList>
    </citation>
    <scope>NUCLEOTIDE SEQUENCE [LARGE SCALE GENOMIC DNA]</scope>
    <source>
        <strain evidence="1 2">NPDC053399</strain>
    </source>
</reference>
<gene>
    <name evidence="1" type="ORF">ACIGXA_23290</name>
</gene>
<dbReference type="EMBL" id="JBITYG010000007">
    <property type="protein sequence ID" value="MFI9103450.1"/>
    <property type="molecule type" value="Genomic_DNA"/>
</dbReference>
<organism evidence="1 2">
    <name type="scientific">Streptomyces fildesensis</name>
    <dbReference type="NCBI Taxonomy" id="375757"/>
    <lineage>
        <taxon>Bacteria</taxon>
        <taxon>Bacillati</taxon>
        <taxon>Actinomycetota</taxon>
        <taxon>Actinomycetes</taxon>
        <taxon>Kitasatosporales</taxon>
        <taxon>Streptomycetaceae</taxon>
        <taxon>Streptomyces</taxon>
    </lineage>
</organism>
<proteinExistence type="predicted"/>
<protein>
    <submittedName>
        <fullName evidence="1">Uncharacterized protein</fullName>
    </submittedName>
</protein>